<dbReference type="EMBL" id="JAMXFF010000033">
    <property type="protein sequence ID" value="MCT7968531.1"/>
    <property type="molecule type" value="Genomic_DNA"/>
</dbReference>
<evidence type="ECO:0000313" key="2">
    <source>
        <dbReference type="EMBL" id="MCT7968531.1"/>
    </source>
</evidence>
<keyword evidence="2" id="KW-0808">Transferase</keyword>
<dbReference type="Pfam" id="PF05050">
    <property type="entry name" value="Methyltransf_21"/>
    <property type="match status" value="1"/>
</dbReference>
<dbReference type="PANTHER" id="PTHR36973:SF4">
    <property type="entry name" value="NODULATION PROTEIN"/>
    <property type="match status" value="1"/>
</dbReference>
<accession>A0ABT2MUV5</accession>
<evidence type="ECO:0000259" key="1">
    <source>
        <dbReference type="Pfam" id="PF05050"/>
    </source>
</evidence>
<dbReference type="GO" id="GO:0008168">
    <property type="term" value="F:methyltransferase activity"/>
    <property type="evidence" value="ECO:0007669"/>
    <property type="project" value="UniProtKB-KW"/>
</dbReference>
<sequence>MNKPHEFFRPDLDAEDLDACSKAIKRDLLRILEPNSIVLDVGANRGQFALEVIEVFPEVKIFSFEPVPEAFNDLKLLGSTYQQITPINQAISSQVGSATFYVMESDVGSSLLEPIANQPSKWLTLNKKVTVDTTRLDTFVLQQKLDTLGTPIKLLKTDAQGADLDVIKSAGKFLNPNSIETILVEVNFKNFYDNQQSFHEILAELDKNGYRLAWLYPHRAHDEWLWWADALFISK</sequence>
<dbReference type="InterPro" id="IPR006342">
    <property type="entry name" value="FkbM_mtfrase"/>
</dbReference>
<comment type="caution">
    <text evidence="2">The sequence shown here is derived from an EMBL/GenBank/DDBJ whole genome shotgun (WGS) entry which is preliminary data.</text>
</comment>
<dbReference type="NCBIfam" id="TIGR01444">
    <property type="entry name" value="fkbM_fam"/>
    <property type="match status" value="1"/>
</dbReference>
<keyword evidence="3" id="KW-1185">Reference proteome</keyword>
<dbReference type="Gene3D" id="3.40.50.150">
    <property type="entry name" value="Vaccinia Virus protein VP39"/>
    <property type="match status" value="1"/>
</dbReference>
<dbReference type="PANTHER" id="PTHR36973">
    <property type="entry name" value="SLL1456 PROTEIN-RELATED"/>
    <property type="match status" value="1"/>
</dbReference>
<reference evidence="2 3" key="1">
    <citation type="journal article" date="2022" name="Front. Microbiol.">
        <title>High genomic differentiation and limited gene flow indicate recent cryptic speciation within the genus Laspinema (cyanobacteria).</title>
        <authorList>
            <person name="Stanojkovic A."/>
            <person name="Skoupy S."/>
            <person name="Skaloud P."/>
            <person name="Dvorak P."/>
        </authorList>
    </citation>
    <scope>NUCLEOTIDE SEQUENCE [LARGE SCALE GENOMIC DNA]</scope>
    <source>
        <strain evidence="2 3">D2a</strain>
    </source>
</reference>
<dbReference type="InterPro" id="IPR053188">
    <property type="entry name" value="FkbM_Methyltransferase"/>
</dbReference>
<dbReference type="Proteomes" id="UP001525890">
    <property type="component" value="Unassembled WGS sequence"/>
</dbReference>
<keyword evidence="2" id="KW-0489">Methyltransferase</keyword>
<dbReference type="GO" id="GO:0032259">
    <property type="term" value="P:methylation"/>
    <property type="evidence" value="ECO:0007669"/>
    <property type="project" value="UniProtKB-KW"/>
</dbReference>
<dbReference type="RefSeq" id="WP_368008046.1">
    <property type="nucleotide sequence ID" value="NZ_JAMXFF010000033.1"/>
</dbReference>
<dbReference type="SUPFAM" id="SSF53335">
    <property type="entry name" value="S-adenosyl-L-methionine-dependent methyltransferases"/>
    <property type="match status" value="1"/>
</dbReference>
<proteinExistence type="predicted"/>
<dbReference type="InterPro" id="IPR029063">
    <property type="entry name" value="SAM-dependent_MTases_sf"/>
</dbReference>
<organism evidence="2 3">
    <name type="scientific">Laspinema palackyanum D2a</name>
    <dbReference type="NCBI Taxonomy" id="2953684"/>
    <lineage>
        <taxon>Bacteria</taxon>
        <taxon>Bacillati</taxon>
        <taxon>Cyanobacteriota</taxon>
        <taxon>Cyanophyceae</taxon>
        <taxon>Oscillatoriophycideae</taxon>
        <taxon>Oscillatoriales</taxon>
        <taxon>Laspinemataceae</taxon>
        <taxon>Laspinema</taxon>
        <taxon>Laspinema palackyanum</taxon>
    </lineage>
</organism>
<evidence type="ECO:0000313" key="3">
    <source>
        <dbReference type="Proteomes" id="UP001525890"/>
    </source>
</evidence>
<protein>
    <submittedName>
        <fullName evidence="2">FkbM family methyltransferase</fullName>
    </submittedName>
</protein>
<gene>
    <name evidence="2" type="ORF">NG799_19675</name>
</gene>
<name>A0ABT2MUV5_9CYAN</name>
<feature type="domain" description="Methyltransferase FkbM" evidence="1">
    <location>
        <begin position="40"/>
        <end position="212"/>
    </location>
</feature>